<keyword evidence="6" id="KW-1185">Reference proteome</keyword>
<dbReference type="Proteomes" id="UP000033618">
    <property type="component" value="Unassembled WGS sequence"/>
</dbReference>
<accession>A0A0F5K5G7</accession>
<evidence type="ECO:0000313" key="6">
    <source>
        <dbReference type="Proteomes" id="UP000033618"/>
    </source>
</evidence>
<organism evidence="5 6">
    <name type="scientific">Robbsia andropogonis</name>
    <dbReference type="NCBI Taxonomy" id="28092"/>
    <lineage>
        <taxon>Bacteria</taxon>
        <taxon>Pseudomonadati</taxon>
        <taxon>Pseudomonadota</taxon>
        <taxon>Betaproteobacteria</taxon>
        <taxon>Burkholderiales</taxon>
        <taxon>Burkholderiaceae</taxon>
        <taxon>Robbsia</taxon>
    </lineage>
</organism>
<feature type="domain" description="CENP-V/GFA" evidence="4">
    <location>
        <begin position="10"/>
        <end position="102"/>
    </location>
</feature>
<dbReference type="RefSeq" id="WP_046152316.1">
    <property type="nucleotide sequence ID" value="NZ_CADFGU010000005.1"/>
</dbReference>
<keyword evidence="3" id="KW-0862">Zinc</keyword>
<keyword evidence="2" id="KW-0479">Metal-binding</keyword>
<evidence type="ECO:0000256" key="3">
    <source>
        <dbReference type="ARBA" id="ARBA00022833"/>
    </source>
</evidence>
<reference evidence="5 6" key="1">
    <citation type="submission" date="2015-03" db="EMBL/GenBank/DDBJ databases">
        <title>Draft Genome Sequence of Burkholderia andropogonis type strain ICMP2807, isolated from Sorghum bicolor.</title>
        <authorList>
            <person name="Lopes-Santos L."/>
            <person name="Castro D.B."/>
            <person name="Ottoboni L.M."/>
            <person name="Park D."/>
            <person name="Weirc B.S."/>
            <person name="Destefano S.A."/>
        </authorList>
    </citation>
    <scope>NUCLEOTIDE SEQUENCE [LARGE SCALE GENOMIC DNA]</scope>
    <source>
        <strain evidence="5 6">ICMP2807</strain>
    </source>
</reference>
<evidence type="ECO:0000256" key="2">
    <source>
        <dbReference type="ARBA" id="ARBA00022723"/>
    </source>
</evidence>
<dbReference type="Gene3D" id="3.90.1590.10">
    <property type="entry name" value="glutathione-dependent formaldehyde- activating enzyme (gfa)"/>
    <property type="match status" value="1"/>
</dbReference>
<dbReference type="EMBL" id="LAQU01000003">
    <property type="protein sequence ID" value="KKB64782.1"/>
    <property type="molecule type" value="Genomic_DNA"/>
</dbReference>
<gene>
    <name evidence="5" type="ORF">WM40_04365</name>
</gene>
<name>A0A0F5K5G7_9BURK</name>
<protein>
    <submittedName>
        <fullName evidence="5">Aldehyde-activating protein</fullName>
    </submittedName>
</protein>
<dbReference type="STRING" id="28092.WM40_04365"/>
<dbReference type="GO" id="GO:0046872">
    <property type="term" value="F:metal ion binding"/>
    <property type="evidence" value="ECO:0007669"/>
    <property type="project" value="UniProtKB-KW"/>
</dbReference>
<evidence type="ECO:0000259" key="4">
    <source>
        <dbReference type="Pfam" id="PF04828"/>
    </source>
</evidence>
<dbReference type="PATRIC" id="fig|28092.6.peg.1027"/>
<dbReference type="AlphaFoldDB" id="A0A0F5K5G7"/>
<dbReference type="InterPro" id="IPR006913">
    <property type="entry name" value="CENP-V/GFA"/>
</dbReference>
<dbReference type="GO" id="GO:0016846">
    <property type="term" value="F:carbon-sulfur lyase activity"/>
    <property type="evidence" value="ECO:0007669"/>
    <property type="project" value="InterPro"/>
</dbReference>
<dbReference type="SUPFAM" id="SSF51316">
    <property type="entry name" value="Mss4-like"/>
    <property type="match status" value="1"/>
</dbReference>
<evidence type="ECO:0000313" key="5">
    <source>
        <dbReference type="EMBL" id="KKB64782.1"/>
    </source>
</evidence>
<dbReference type="Pfam" id="PF04828">
    <property type="entry name" value="GFA"/>
    <property type="match status" value="1"/>
</dbReference>
<dbReference type="InterPro" id="IPR011057">
    <property type="entry name" value="Mss4-like_sf"/>
</dbReference>
<evidence type="ECO:0000256" key="1">
    <source>
        <dbReference type="ARBA" id="ARBA00005495"/>
    </source>
</evidence>
<comment type="similarity">
    <text evidence="1">Belongs to the Gfa family.</text>
</comment>
<comment type="caution">
    <text evidence="5">The sequence shown here is derived from an EMBL/GenBank/DDBJ whole genome shotgun (WGS) entry which is preliminary data.</text>
</comment>
<proteinExistence type="inferred from homology"/>
<sequence length="131" mass="14736">MIDLGWTRDLKCHCQSCRDFYSTPMLSATAWSPEQVLVQAGRPTTFSHPDRQLSRTFCVGCGETMFGTNRLGMRVVPNNLIAQGANGELQEEMRPTMHLFYRSRIIDVEDDLTKYLEGWDGPTTTGNLTGS</sequence>